<protein>
    <recommendedName>
        <fullName evidence="4">NTP binding protein</fullName>
    </recommendedName>
</protein>
<dbReference type="InterPro" id="IPR036249">
    <property type="entry name" value="Thioredoxin-like_sf"/>
</dbReference>
<name>A0A8A1MJ93_AJECA</name>
<feature type="compositionally biased region" description="Acidic residues" evidence="1">
    <location>
        <begin position="207"/>
        <end position="219"/>
    </location>
</feature>
<dbReference type="Proteomes" id="UP000663671">
    <property type="component" value="Chromosome 3"/>
</dbReference>
<dbReference type="VEuPathDB" id="FungiDB:I7I51_06830"/>
<evidence type="ECO:0008006" key="4">
    <source>
        <dbReference type="Google" id="ProtNLM"/>
    </source>
</evidence>
<feature type="region of interest" description="Disordered" evidence="1">
    <location>
        <begin position="41"/>
        <end position="70"/>
    </location>
</feature>
<gene>
    <name evidence="2" type="ORF">I7I51_06830</name>
</gene>
<feature type="region of interest" description="Disordered" evidence="1">
    <location>
        <begin position="207"/>
        <end position="251"/>
    </location>
</feature>
<dbReference type="SUPFAM" id="SSF52833">
    <property type="entry name" value="Thioredoxin-like"/>
    <property type="match status" value="1"/>
</dbReference>
<accession>A0A8A1MJ93</accession>
<reference evidence="2" key="1">
    <citation type="submission" date="2021-01" db="EMBL/GenBank/DDBJ databases">
        <title>Chromosome-level genome assembly of a human fungal pathogen reveals clustering of transcriptionally co-regulated genes.</title>
        <authorList>
            <person name="Voorhies M."/>
            <person name="Cohen S."/>
            <person name="Shea T.P."/>
            <person name="Petrus S."/>
            <person name="Munoz J.F."/>
            <person name="Poplawski S."/>
            <person name="Goldman W.E."/>
            <person name="Michael T."/>
            <person name="Cuomo C.A."/>
            <person name="Sil A."/>
            <person name="Beyhan S."/>
        </authorList>
    </citation>
    <scope>NUCLEOTIDE SEQUENCE</scope>
    <source>
        <strain evidence="2">WU24</strain>
    </source>
</reference>
<evidence type="ECO:0000256" key="1">
    <source>
        <dbReference type="SAM" id="MobiDB-lite"/>
    </source>
</evidence>
<evidence type="ECO:0000313" key="3">
    <source>
        <dbReference type="Proteomes" id="UP000663671"/>
    </source>
</evidence>
<sequence>MPPRNHDLPSDEDDNDALFAALEREEDNPSYKAQRIEHLQSELAARAQQQQEQHQKNSSNSNELDDNNNINATTFQNTLVPTLPSDQSLLDFTTRHPHCVIHFSHPDFARCAVMDRHIHALAGLHHETRFATVDVRRIPFVVEKLKVKVLPCVIGFVDGVGVERIVGFEGLGYGGRHDADEEFRSGELERRLLRRGCLVKRRIGEGDEVGSDIDGEEDEEVRRERSGRGIRGGVRRGRDVGDDDDGDDDWD</sequence>
<proteinExistence type="predicted"/>
<organism evidence="2 3">
    <name type="scientific">Ajellomyces capsulatus</name>
    <name type="common">Darling's disease fungus</name>
    <name type="synonym">Histoplasma capsulatum</name>
    <dbReference type="NCBI Taxonomy" id="5037"/>
    <lineage>
        <taxon>Eukaryota</taxon>
        <taxon>Fungi</taxon>
        <taxon>Dikarya</taxon>
        <taxon>Ascomycota</taxon>
        <taxon>Pezizomycotina</taxon>
        <taxon>Eurotiomycetes</taxon>
        <taxon>Eurotiomycetidae</taxon>
        <taxon>Onygenales</taxon>
        <taxon>Ajellomycetaceae</taxon>
        <taxon>Histoplasma</taxon>
    </lineage>
</organism>
<dbReference type="Gene3D" id="3.40.30.10">
    <property type="entry name" value="Glutaredoxin"/>
    <property type="match status" value="1"/>
</dbReference>
<feature type="compositionally biased region" description="Acidic residues" evidence="1">
    <location>
        <begin position="241"/>
        <end position="251"/>
    </location>
</feature>
<dbReference type="OrthoDB" id="10257948at2759"/>
<dbReference type="AlphaFoldDB" id="A0A8A1MJ93"/>
<evidence type="ECO:0000313" key="2">
    <source>
        <dbReference type="EMBL" id="QSS65979.1"/>
    </source>
</evidence>
<dbReference type="EMBL" id="CP069115">
    <property type="protein sequence ID" value="QSS65979.1"/>
    <property type="molecule type" value="Genomic_DNA"/>
</dbReference>
<dbReference type="PANTHER" id="PTHR21148">
    <property type="entry name" value="THIOREDOXIN DOMAIN-CONTAINING PROTEIN 9"/>
    <property type="match status" value="1"/>
</dbReference>